<evidence type="ECO:0000313" key="1">
    <source>
        <dbReference type="EMBL" id="MBH0231281.1"/>
    </source>
</evidence>
<dbReference type="Proteomes" id="UP000614490">
    <property type="component" value="Unassembled WGS sequence"/>
</dbReference>
<protein>
    <submittedName>
        <fullName evidence="1">Uncharacterized protein</fullName>
    </submittedName>
</protein>
<accession>A0A931HXW9</accession>
<comment type="caution">
    <text evidence="1">The sequence shown here is derived from an EMBL/GenBank/DDBJ whole genome shotgun (WGS) entry which is preliminary data.</text>
</comment>
<organism evidence="1 2">
    <name type="scientific">Halobacillus yeomjeoni</name>
    <dbReference type="NCBI Taxonomy" id="311194"/>
    <lineage>
        <taxon>Bacteria</taxon>
        <taxon>Bacillati</taxon>
        <taxon>Bacillota</taxon>
        <taxon>Bacilli</taxon>
        <taxon>Bacillales</taxon>
        <taxon>Bacillaceae</taxon>
        <taxon>Halobacillus</taxon>
    </lineage>
</organism>
<gene>
    <name evidence="1" type="ORF">H0267_13720</name>
</gene>
<keyword evidence="2" id="KW-1185">Reference proteome</keyword>
<evidence type="ECO:0000313" key="2">
    <source>
        <dbReference type="Proteomes" id="UP000614490"/>
    </source>
</evidence>
<sequence length="232" mass="27010">MKKIIIAGLTLLIGFGGWLVYHSTSEIPENKHLIEKMNDKLKEQNHFKKGTLIKKVQGRQLIDERHLYIPVVFENGSRGKSLWVDGWFKWKLVRVDTDGSPEVWEIDPEKPSTFHVIYHLEGVDSMDLYYREELYWSISNGKETFYQPPIQLKKEVAFDERNYGAVELPQVWSDIRTKTSDLRRPKMNLGYITYDENQKVISPSPSSDTAYSFGGSEKLSFVIYLNKNDIVE</sequence>
<dbReference type="AlphaFoldDB" id="A0A931HXW9"/>
<dbReference type="RefSeq" id="WP_197317916.1">
    <property type="nucleotide sequence ID" value="NZ_JADZSC010000003.1"/>
</dbReference>
<dbReference type="EMBL" id="JADZSC010000003">
    <property type="protein sequence ID" value="MBH0231281.1"/>
    <property type="molecule type" value="Genomic_DNA"/>
</dbReference>
<reference evidence="1 2" key="1">
    <citation type="journal article" date="2005" name="Int. J. Syst. Evol. Microbiol.">
        <title>Halobacillus yeomjeoni sp. nov., isolated from a marine solar saltern in Korea.</title>
        <authorList>
            <person name="Yoon J.H."/>
            <person name="Kang S.J."/>
            <person name="Lee C.H."/>
            <person name="Oh H.W."/>
            <person name="Oh T.K."/>
        </authorList>
    </citation>
    <scope>NUCLEOTIDE SEQUENCE [LARGE SCALE GENOMIC DNA]</scope>
    <source>
        <strain evidence="1 2">KCTC 3957</strain>
    </source>
</reference>
<name>A0A931HXW9_9BACI</name>
<proteinExistence type="predicted"/>